<reference evidence="6 7" key="1">
    <citation type="journal article" date="2016" name="Nat. Commun.">
        <title>Thousands of microbial genomes shed light on interconnected biogeochemical processes in an aquifer system.</title>
        <authorList>
            <person name="Anantharaman K."/>
            <person name="Brown C.T."/>
            <person name="Hug L.A."/>
            <person name="Sharon I."/>
            <person name="Castelle C.J."/>
            <person name="Probst A.J."/>
            <person name="Thomas B.C."/>
            <person name="Singh A."/>
            <person name="Wilkins M.J."/>
            <person name="Karaoz U."/>
            <person name="Brodie E.L."/>
            <person name="Williams K.H."/>
            <person name="Hubbard S.S."/>
            <person name="Banfield J.F."/>
        </authorList>
    </citation>
    <scope>NUCLEOTIDE SEQUENCE [LARGE SCALE GENOMIC DNA]</scope>
</reference>
<accession>A0A1G2CN87</accession>
<dbReference type="AlphaFoldDB" id="A0A1G2CN87"/>
<dbReference type="PANTHER" id="PTHR46648:SF1">
    <property type="entry name" value="ADENOSINE 5'-MONOPHOSPHORAMIDASE HNT1"/>
    <property type="match status" value="1"/>
</dbReference>
<feature type="region of interest" description="Disordered" evidence="4">
    <location>
        <begin position="126"/>
        <end position="149"/>
    </location>
</feature>
<dbReference type="PROSITE" id="PS00892">
    <property type="entry name" value="HIT_1"/>
    <property type="match status" value="1"/>
</dbReference>
<dbReference type="GO" id="GO:0009117">
    <property type="term" value="P:nucleotide metabolic process"/>
    <property type="evidence" value="ECO:0007669"/>
    <property type="project" value="TreeGrafter"/>
</dbReference>
<organism evidence="6 7">
    <name type="scientific">Candidatus Liptonbacteria bacterium RIFCSPLOWO2_12_FULL_60_15</name>
    <dbReference type="NCBI Taxonomy" id="1798653"/>
    <lineage>
        <taxon>Bacteria</taxon>
        <taxon>Candidatus Liptoniibacteriota</taxon>
    </lineage>
</organism>
<dbReference type="PRINTS" id="PR00332">
    <property type="entry name" value="HISTRIAD"/>
</dbReference>
<dbReference type="PROSITE" id="PS51084">
    <property type="entry name" value="HIT_2"/>
    <property type="match status" value="1"/>
</dbReference>
<evidence type="ECO:0000313" key="7">
    <source>
        <dbReference type="Proteomes" id="UP000179281"/>
    </source>
</evidence>
<dbReference type="STRING" id="1798653.A3G64_01345"/>
<evidence type="ECO:0000256" key="1">
    <source>
        <dbReference type="PIRSR" id="PIRSR601310-1"/>
    </source>
</evidence>
<dbReference type="InterPro" id="IPR011146">
    <property type="entry name" value="HIT-like"/>
</dbReference>
<evidence type="ECO:0000259" key="5">
    <source>
        <dbReference type="PROSITE" id="PS51084"/>
    </source>
</evidence>
<gene>
    <name evidence="6" type="ORF">A3G64_01345</name>
</gene>
<proteinExistence type="predicted"/>
<evidence type="ECO:0000313" key="6">
    <source>
        <dbReference type="EMBL" id="OGZ02874.1"/>
    </source>
</evidence>
<dbReference type="PANTHER" id="PTHR46648">
    <property type="entry name" value="HIT FAMILY PROTEIN 1"/>
    <property type="match status" value="1"/>
</dbReference>
<dbReference type="GO" id="GO:0003824">
    <property type="term" value="F:catalytic activity"/>
    <property type="evidence" value="ECO:0007669"/>
    <property type="project" value="InterPro"/>
</dbReference>
<comment type="caution">
    <text evidence="6">The sequence shown here is derived from an EMBL/GenBank/DDBJ whole genome shotgun (WGS) entry which is preliminary data.</text>
</comment>
<dbReference type="EMBL" id="MHLD01000004">
    <property type="protein sequence ID" value="OGZ02874.1"/>
    <property type="molecule type" value="Genomic_DNA"/>
</dbReference>
<dbReference type="InterPro" id="IPR019808">
    <property type="entry name" value="Histidine_triad_CS"/>
</dbReference>
<evidence type="ECO:0000256" key="4">
    <source>
        <dbReference type="SAM" id="MobiDB-lite"/>
    </source>
</evidence>
<protein>
    <recommendedName>
        <fullName evidence="5">HIT domain-containing protein</fullName>
    </recommendedName>
</protein>
<dbReference type="SUPFAM" id="SSF54197">
    <property type="entry name" value="HIT-like"/>
    <property type="match status" value="1"/>
</dbReference>
<name>A0A1G2CN87_9BACT</name>
<dbReference type="Pfam" id="PF01230">
    <property type="entry name" value="HIT"/>
    <property type="match status" value="1"/>
</dbReference>
<dbReference type="InterPro" id="IPR001310">
    <property type="entry name" value="Histidine_triad_HIT"/>
</dbReference>
<sequence>MPDCLFCKIARKEFGSAVIYENGDVLAFLDINPRAPGHAMVVSRTHSETLLDLPDEALAPLFEGVKTVTAMLERALAPDGFTIGINHGKASGQAVDHLHVHVIPRFTGDGGGSIHTVVSPAKERGWNANGASHLRSPNPQAKSEAHPPKEALEEMAARIRKAQ</sequence>
<dbReference type="InterPro" id="IPR036265">
    <property type="entry name" value="HIT-like_sf"/>
</dbReference>
<evidence type="ECO:0000256" key="2">
    <source>
        <dbReference type="PIRSR" id="PIRSR601310-3"/>
    </source>
</evidence>
<feature type="active site" description="Tele-AMP-histidine intermediate" evidence="1">
    <location>
        <position position="99"/>
    </location>
</feature>
<feature type="domain" description="HIT" evidence="5">
    <location>
        <begin position="5"/>
        <end position="112"/>
    </location>
</feature>
<dbReference type="Proteomes" id="UP000179281">
    <property type="component" value="Unassembled WGS sequence"/>
</dbReference>
<dbReference type="Gene3D" id="3.30.428.10">
    <property type="entry name" value="HIT-like"/>
    <property type="match status" value="1"/>
</dbReference>
<evidence type="ECO:0000256" key="3">
    <source>
        <dbReference type="PROSITE-ProRule" id="PRU00464"/>
    </source>
</evidence>
<feature type="short sequence motif" description="Histidine triad motif" evidence="2 3">
    <location>
        <begin position="97"/>
        <end position="101"/>
    </location>
</feature>